<dbReference type="InterPro" id="IPR018711">
    <property type="entry name" value="NAGPA"/>
</dbReference>
<keyword evidence="3" id="KW-0378">Hydrolase</keyword>
<feature type="signal peptide" evidence="1">
    <location>
        <begin position="1"/>
        <end position="23"/>
    </location>
</feature>
<feature type="chain" id="PRO_5045533113" evidence="1">
    <location>
        <begin position="24"/>
        <end position="274"/>
    </location>
</feature>
<dbReference type="Pfam" id="PF09992">
    <property type="entry name" value="NAGPA"/>
    <property type="match status" value="1"/>
</dbReference>
<evidence type="ECO:0000259" key="2">
    <source>
        <dbReference type="Pfam" id="PF09992"/>
    </source>
</evidence>
<organism evidence="3 4">
    <name type="scientific">Pseudomonas ficuserectae</name>
    <dbReference type="NCBI Taxonomy" id="53410"/>
    <lineage>
        <taxon>Bacteria</taxon>
        <taxon>Pseudomonadati</taxon>
        <taxon>Pseudomonadota</taxon>
        <taxon>Gammaproteobacteria</taxon>
        <taxon>Pseudomonadales</taxon>
        <taxon>Pseudomonadaceae</taxon>
        <taxon>Pseudomonas</taxon>
    </lineage>
</organism>
<name>A0ABV4Q148_9PSED</name>
<evidence type="ECO:0000256" key="1">
    <source>
        <dbReference type="SAM" id="SignalP"/>
    </source>
</evidence>
<keyword evidence="3" id="KW-0326">Glycosidase</keyword>
<protein>
    <submittedName>
        <fullName evidence="3">Phosphodiester glycosidase family protein</fullName>
    </submittedName>
</protein>
<sequence length="274" mass="28833">MKRISHVISLLLLVGGFSQLSQAEGIAADFTAPHEKSVSKLGTAGEVVVHQIGEYQVVAVHLFAGATAMTVHELKAKGTSDMAYRKLMTKNTLVVASGSFFGFSPSGREKPIGLVRSQGKRLVSLMPWSHGGVIVSDAKGSVKVIAAENASQAGAWSEALQSKPIIIINNVVDVSKSLRDAEFNRVAIGVSKAGDVLIVGAFHGFGQAATLVQFAEIYKKIADEQGVMVIRALAMDGGAGAQISIPSLKLRFGDSGVSYFPNAVRFDSVHAGKN</sequence>
<comment type="caution">
    <text evidence="3">The sequence shown here is derived from an EMBL/GenBank/DDBJ whole genome shotgun (WGS) entry which is preliminary data.</text>
</comment>
<dbReference type="GO" id="GO:0016798">
    <property type="term" value="F:hydrolase activity, acting on glycosyl bonds"/>
    <property type="evidence" value="ECO:0007669"/>
    <property type="project" value="UniProtKB-KW"/>
</dbReference>
<accession>A0ABV4Q148</accession>
<dbReference type="EMBL" id="JBGMSW010000019">
    <property type="protein sequence ID" value="MFA0978473.1"/>
    <property type="molecule type" value="Genomic_DNA"/>
</dbReference>
<keyword evidence="1" id="KW-0732">Signal</keyword>
<proteinExistence type="predicted"/>
<keyword evidence="4" id="KW-1185">Reference proteome</keyword>
<gene>
    <name evidence="3" type="ORF">ACDH57_24120</name>
</gene>
<dbReference type="Proteomes" id="UP001569511">
    <property type="component" value="Unassembled WGS sequence"/>
</dbReference>
<evidence type="ECO:0000313" key="3">
    <source>
        <dbReference type="EMBL" id="MFA0978473.1"/>
    </source>
</evidence>
<feature type="domain" description="Phosphodiester glycosidase" evidence="2">
    <location>
        <begin position="93"/>
        <end position="242"/>
    </location>
</feature>
<reference evidence="3 4" key="1">
    <citation type="submission" date="2024-06" db="EMBL/GenBank/DDBJ databases">
        <title>Genome sequences for Pseudomonas syringae strains with characterized LPS.</title>
        <authorList>
            <person name="Baltrus D.A."/>
            <person name="Krings L."/>
        </authorList>
    </citation>
    <scope>NUCLEOTIDE SEQUENCE [LARGE SCALE GENOMIC DNA]</scope>
    <source>
        <strain evidence="3 4">NCPPB79</strain>
    </source>
</reference>
<evidence type="ECO:0000313" key="4">
    <source>
        <dbReference type="Proteomes" id="UP001569511"/>
    </source>
</evidence>
<dbReference type="RefSeq" id="WP_016981924.1">
    <property type="nucleotide sequence ID" value="NZ_JBGMSW010000019.1"/>
</dbReference>